<organism evidence="2 3">
    <name type="scientific">Heracleum sosnowskyi</name>
    <dbReference type="NCBI Taxonomy" id="360622"/>
    <lineage>
        <taxon>Eukaryota</taxon>
        <taxon>Viridiplantae</taxon>
        <taxon>Streptophyta</taxon>
        <taxon>Embryophyta</taxon>
        <taxon>Tracheophyta</taxon>
        <taxon>Spermatophyta</taxon>
        <taxon>Magnoliopsida</taxon>
        <taxon>eudicotyledons</taxon>
        <taxon>Gunneridae</taxon>
        <taxon>Pentapetalae</taxon>
        <taxon>asterids</taxon>
        <taxon>campanulids</taxon>
        <taxon>Apiales</taxon>
        <taxon>Apiaceae</taxon>
        <taxon>Apioideae</taxon>
        <taxon>apioid superclade</taxon>
        <taxon>Tordylieae</taxon>
        <taxon>Tordyliinae</taxon>
        <taxon>Heracleum</taxon>
    </lineage>
</organism>
<keyword evidence="1" id="KW-0812">Transmembrane</keyword>
<evidence type="ECO:0000313" key="2">
    <source>
        <dbReference type="EMBL" id="KAK1384418.1"/>
    </source>
</evidence>
<dbReference type="SUPFAM" id="SSF56219">
    <property type="entry name" value="DNase I-like"/>
    <property type="match status" value="1"/>
</dbReference>
<accession>A0AAD8IH83</accession>
<keyword evidence="1" id="KW-0472">Membrane</keyword>
<dbReference type="InterPro" id="IPR036691">
    <property type="entry name" value="Endo/exonu/phosph_ase_sf"/>
</dbReference>
<reference evidence="2" key="1">
    <citation type="submission" date="2023-02" db="EMBL/GenBank/DDBJ databases">
        <title>Genome of toxic invasive species Heracleum sosnowskyi carries increased number of genes despite the absence of recent whole-genome duplications.</title>
        <authorList>
            <person name="Schelkunov M."/>
            <person name="Shtratnikova V."/>
            <person name="Makarenko M."/>
            <person name="Klepikova A."/>
            <person name="Omelchenko D."/>
            <person name="Novikova G."/>
            <person name="Obukhova E."/>
            <person name="Bogdanov V."/>
            <person name="Penin A."/>
            <person name="Logacheva M."/>
        </authorList>
    </citation>
    <scope>NUCLEOTIDE SEQUENCE</scope>
    <source>
        <strain evidence="2">Hsosn_3</strain>
        <tissue evidence="2">Leaf</tissue>
    </source>
</reference>
<name>A0AAD8IH83_9APIA</name>
<evidence type="ECO:0000313" key="3">
    <source>
        <dbReference type="Proteomes" id="UP001237642"/>
    </source>
</evidence>
<dbReference type="Gene3D" id="3.60.10.10">
    <property type="entry name" value="Endonuclease/exonuclease/phosphatase"/>
    <property type="match status" value="1"/>
</dbReference>
<dbReference type="AlphaFoldDB" id="A0AAD8IH83"/>
<dbReference type="EMBL" id="JAUIZM010000005">
    <property type="protein sequence ID" value="KAK1384418.1"/>
    <property type="molecule type" value="Genomic_DNA"/>
</dbReference>
<dbReference type="Proteomes" id="UP001237642">
    <property type="component" value="Unassembled WGS sequence"/>
</dbReference>
<sequence>MLKKRRVDTLCIQETKWKGDKTNEANGFKLWYSGVVSTRNGVGIMLNTQMKNNVVEVNRFNDRVMMIKLVVNAEIVNIVSAYAPQIGLSDVEKRHFWDYLDDLVRLIPSDQLIYIGVILMVVLVSSLMATLVLMGVLVLVQEMKVDVLFWNLHWHMN</sequence>
<keyword evidence="1" id="KW-1133">Transmembrane helix</keyword>
<protein>
    <submittedName>
        <fullName evidence="2">Craniofacial development protein 2-like</fullName>
    </submittedName>
</protein>
<feature type="transmembrane region" description="Helical" evidence="1">
    <location>
        <begin position="112"/>
        <end position="140"/>
    </location>
</feature>
<keyword evidence="3" id="KW-1185">Reference proteome</keyword>
<gene>
    <name evidence="2" type="ORF">POM88_022153</name>
</gene>
<evidence type="ECO:0000256" key="1">
    <source>
        <dbReference type="SAM" id="Phobius"/>
    </source>
</evidence>
<reference evidence="2" key="2">
    <citation type="submission" date="2023-05" db="EMBL/GenBank/DDBJ databases">
        <authorList>
            <person name="Schelkunov M.I."/>
        </authorList>
    </citation>
    <scope>NUCLEOTIDE SEQUENCE</scope>
    <source>
        <strain evidence="2">Hsosn_3</strain>
        <tissue evidence="2">Leaf</tissue>
    </source>
</reference>
<comment type="caution">
    <text evidence="2">The sequence shown here is derived from an EMBL/GenBank/DDBJ whole genome shotgun (WGS) entry which is preliminary data.</text>
</comment>
<proteinExistence type="predicted"/>